<feature type="compositionally biased region" description="Polar residues" evidence="1">
    <location>
        <begin position="1"/>
        <end position="15"/>
    </location>
</feature>
<evidence type="ECO:0000313" key="3">
    <source>
        <dbReference type="Proteomes" id="UP000017836"/>
    </source>
</evidence>
<protein>
    <submittedName>
        <fullName evidence="2">Uncharacterized protein</fullName>
    </submittedName>
</protein>
<feature type="region of interest" description="Disordered" evidence="1">
    <location>
        <begin position="1"/>
        <end position="28"/>
    </location>
</feature>
<dbReference type="AlphaFoldDB" id="W1PK66"/>
<proteinExistence type="predicted"/>
<evidence type="ECO:0000313" key="2">
    <source>
        <dbReference type="EMBL" id="ERN08051.1"/>
    </source>
</evidence>
<reference evidence="3" key="1">
    <citation type="journal article" date="2013" name="Science">
        <title>The Amborella genome and the evolution of flowering plants.</title>
        <authorList>
            <consortium name="Amborella Genome Project"/>
        </authorList>
    </citation>
    <scope>NUCLEOTIDE SEQUENCE [LARGE SCALE GENOMIC DNA]</scope>
</reference>
<sequence>MSNKKLNESYLSSERPSAVASERPSADGATAMSLEPFVDALSVEDMAAWRQLPNNIILHQTIPTYDTVVAIIISASNLSTVAIIICASNFSNGESIENASLEWEIIKNIIKNISG</sequence>
<dbReference type="EMBL" id="KI393609">
    <property type="protein sequence ID" value="ERN08051.1"/>
    <property type="molecule type" value="Genomic_DNA"/>
</dbReference>
<gene>
    <name evidence="2" type="ORF">AMTR_s00012p00263080</name>
</gene>
<organism evidence="2 3">
    <name type="scientific">Amborella trichopoda</name>
    <dbReference type="NCBI Taxonomy" id="13333"/>
    <lineage>
        <taxon>Eukaryota</taxon>
        <taxon>Viridiplantae</taxon>
        <taxon>Streptophyta</taxon>
        <taxon>Embryophyta</taxon>
        <taxon>Tracheophyta</taxon>
        <taxon>Spermatophyta</taxon>
        <taxon>Magnoliopsida</taxon>
        <taxon>Amborellales</taxon>
        <taxon>Amborellaceae</taxon>
        <taxon>Amborella</taxon>
    </lineage>
</organism>
<keyword evidence="3" id="KW-1185">Reference proteome</keyword>
<accession>W1PK66</accession>
<dbReference type="Gramene" id="ERN08051">
    <property type="protein sequence ID" value="ERN08051"/>
    <property type="gene ID" value="AMTR_s00012p00263080"/>
</dbReference>
<dbReference type="Proteomes" id="UP000017836">
    <property type="component" value="Unassembled WGS sequence"/>
</dbReference>
<name>W1PK66_AMBTC</name>
<dbReference type="HOGENOM" id="CLU_2112140_0_0_1"/>
<evidence type="ECO:0000256" key="1">
    <source>
        <dbReference type="SAM" id="MobiDB-lite"/>
    </source>
</evidence>